<comment type="similarity">
    <text evidence="2">Belongs to the transpeptidase family.</text>
</comment>
<dbReference type="AlphaFoldDB" id="A0A285U0H3"/>
<evidence type="ECO:0000313" key="9">
    <source>
        <dbReference type="Proteomes" id="UP000219252"/>
    </source>
</evidence>
<dbReference type="Proteomes" id="UP000219252">
    <property type="component" value="Unassembled WGS sequence"/>
</dbReference>
<feature type="domain" description="Penicillin-binding protein transpeptidase" evidence="6">
    <location>
        <begin position="247"/>
        <end position="557"/>
    </location>
</feature>
<dbReference type="NCBIfam" id="TIGR02214">
    <property type="entry name" value="spoVD_pbp"/>
    <property type="match status" value="1"/>
</dbReference>
<dbReference type="OrthoDB" id="9804124at2"/>
<dbReference type="SUPFAM" id="SSF56519">
    <property type="entry name" value="Penicillin binding protein dimerisation domain"/>
    <property type="match status" value="1"/>
</dbReference>
<dbReference type="Gene3D" id="3.90.1310.10">
    <property type="entry name" value="Penicillin-binding protein 2a (Domain 2)"/>
    <property type="match status" value="1"/>
</dbReference>
<evidence type="ECO:0000256" key="5">
    <source>
        <dbReference type="SAM" id="Phobius"/>
    </source>
</evidence>
<evidence type="ECO:0000256" key="3">
    <source>
        <dbReference type="ARBA" id="ARBA00023136"/>
    </source>
</evidence>
<dbReference type="PANTHER" id="PTHR30627">
    <property type="entry name" value="PEPTIDOGLYCAN D,D-TRANSPEPTIDASE"/>
    <property type="match status" value="1"/>
</dbReference>
<feature type="region of interest" description="Disordered" evidence="4">
    <location>
        <begin position="637"/>
        <end position="665"/>
    </location>
</feature>
<dbReference type="RefSeq" id="WP_097147921.1">
    <property type="nucleotide sequence ID" value="NZ_OBQC01000001.1"/>
</dbReference>
<keyword evidence="3 5" id="KW-0472">Membrane</keyword>
<dbReference type="InterPro" id="IPR001460">
    <property type="entry name" value="PCN-bd_Tpept"/>
</dbReference>
<dbReference type="GO" id="GO:0071555">
    <property type="term" value="P:cell wall organization"/>
    <property type="evidence" value="ECO:0007669"/>
    <property type="project" value="TreeGrafter"/>
</dbReference>
<dbReference type="GO" id="GO:0005886">
    <property type="term" value="C:plasma membrane"/>
    <property type="evidence" value="ECO:0007669"/>
    <property type="project" value="TreeGrafter"/>
</dbReference>
<keyword evidence="5" id="KW-1133">Transmembrane helix</keyword>
<reference evidence="9" key="1">
    <citation type="submission" date="2017-08" db="EMBL/GenBank/DDBJ databases">
        <authorList>
            <person name="Varghese N."/>
            <person name="Submissions S."/>
        </authorList>
    </citation>
    <scope>NUCLEOTIDE SEQUENCE [LARGE SCALE GENOMIC DNA]</scope>
    <source>
        <strain evidence="9">JC23</strain>
    </source>
</reference>
<dbReference type="InterPro" id="IPR005311">
    <property type="entry name" value="PBP_dimer"/>
</dbReference>
<protein>
    <submittedName>
        <fullName evidence="8">Stage V sporulation protein D (Sporulation-specific penicillin-binding protein)</fullName>
    </submittedName>
</protein>
<dbReference type="InterPro" id="IPR012338">
    <property type="entry name" value="Beta-lactam/transpept-like"/>
</dbReference>
<proteinExistence type="inferred from homology"/>
<evidence type="ECO:0000256" key="4">
    <source>
        <dbReference type="SAM" id="MobiDB-lite"/>
    </source>
</evidence>
<organism evidence="8 9">
    <name type="scientific">Ureibacillus acetophenoni</name>
    <dbReference type="NCBI Taxonomy" id="614649"/>
    <lineage>
        <taxon>Bacteria</taxon>
        <taxon>Bacillati</taxon>
        <taxon>Bacillota</taxon>
        <taxon>Bacilli</taxon>
        <taxon>Bacillales</taxon>
        <taxon>Caryophanaceae</taxon>
        <taxon>Ureibacillus</taxon>
    </lineage>
</organism>
<dbReference type="Pfam" id="PF03717">
    <property type="entry name" value="PBP_dimer"/>
    <property type="match status" value="1"/>
</dbReference>
<evidence type="ECO:0000256" key="2">
    <source>
        <dbReference type="ARBA" id="ARBA00007171"/>
    </source>
</evidence>
<comment type="subcellular location">
    <subcellularLocation>
        <location evidence="1">Membrane</location>
    </subcellularLocation>
</comment>
<feature type="compositionally biased region" description="Polar residues" evidence="4">
    <location>
        <begin position="637"/>
        <end position="658"/>
    </location>
</feature>
<dbReference type="GO" id="GO:0008658">
    <property type="term" value="F:penicillin binding"/>
    <property type="evidence" value="ECO:0007669"/>
    <property type="project" value="InterPro"/>
</dbReference>
<dbReference type="SUPFAM" id="SSF56601">
    <property type="entry name" value="beta-lactamase/transpeptidase-like"/>
    <property type="match status" value="1"/>
</dbReference>
<feature type="transmembrane region" description="Helical" evidence="5">
    <location>
        <begin position="12"/>
        <end position="32"/>
    </location>
</feature>
<dbReference type="EMBL" id="OBQC01000001">
    <property type="protein sequence ID" value="SOC35339.1"/>
    <property type="molecule type" value="Genomic_DNA"/>
</dbReference>
<sequence length="665" mass="73823">MKWISSISKKRLRLIVIAFMIFGLAVVIRLFYVQVLQYDRLTELAKQNWDREVPFASERGAITDRNGEIIVTNKLAPTLYFMPAQNDNIEEAARQIAEVLDLDEKKLYEKMNSKAYLVKLAPEAKNISYEQAVQIQGLKIDGLYSGVDYVRHYPYGTLLSRFLGFTGYDTQGLAGIEYQYDKILTSKDAAIRLFTDAAGNALPHVDDEWRDGKQGATVELTIDLQVQQVVERELSQAMEKYDADQALAIAMNAKTGEILGLASFPTYDPANFEEVEQSIYNRNLPVWMTYEPGSTFKIITLSAALEEGVVNLENDRFYDPGYTIVEGARLRCWKREGHKDETFLQVVENSCNPGFIELGQRVGPDKLMGYIKDFGFGEATGSNIPGEAKGILFSEDRFGPVEHATTSFGQGISVTPIQQITAVAAAVNGGKLFTPYVVSRIVDSDTGKVIQENKPELKKQVISEETSAKVRSALESVVANGSGRQAFRDGLRIGGKTGTAQKVQDGRYMDGNYIVSFIGFAPADDPEIVVYVAVDNPKSATVFGSTIAAPIVGQIIEDIAPTIGLEVNREGQLEKQYRWGDPITDRVPNLVGLKVDEIMKLHYPYRIEIHGEGDLVVSQLPEPENILEVDDTIHIYTSNEPSETTPNSENEANTNKETNSNDETD</sequence>
<keyword evidence="5" id="KW-0812">Transmembrane</keyword>
<name>A0A285U0H3_9BACL</name>
<dbReference type="InterPro" id="IPR050515">
    <property type="entry name" value="Beta-lactam/transpept"/>
</dbReference>
<dbReference type="InterPro" id="IPR011927">
    <property type="entry name" value="SpoVD_pbp"/>
</dbReference>
<dbReference type="InterPro" id="IPR036138">
    <property type="entry name" value="PBP_dimer_sf"/>
</dbReference>
<dbReference type="Pfam" id="PF00905">
    <property type="entry name" value="Transpeptidase"/>
    <property type="match status" value="1"/>
</dbReference>
<evidence type="ECO:0000313" key="8">
    <source>
        <dbReference type="EMBL" id="SOC35339.1"/>
    </source>
</evidence>
<feature type="domain" description="Penicillin-binding protein dimerisation" evidence="7">
    <location>
        <begin position="57"/>
        <end position="202"/>
    </location>
</feature>
<evidence type="ECO:0000259" key="6">
    <source>
        <dbReference type="Pfam" id="PF00905"/>
    </source>
</evidence>
<dbReference type="Gene3D" id="3.40.710.10">
    <property type="entry name" value="DD-peptidase/beta-lactamase superfamily"/>
    <property type="match status" value="1"/>
</dbReference>
<gene>
    <name evidence="8" type="ORF">SAMN05877842_101376</name>
</gene>
<evidence type="ECO:0000256" key="1">
    <source>
        <dbReference type="ARBA" id="ARBA00004370"/>
    </source>
</evidence>
<accession>A0A285U0H3</accession>
<dbReference type="PANTHER" id="PTHR30627:SF1">
    <property type="entry name" value="PEPTIDOGLYCAN D,D-TRANSPEPTIDASE FTSI"/>
    <property type="match status" value="1"/>
</dbReference>
<keyword evidence="9" id="KW-1185">Reference proteome</keyword>
<dbReference type="Gene3D" id="3.30.450.330">
    <property type="match status" value="1"/>
</dbReference>
<evidence type="ECO:0000259" key="7">
    <source>
        <dbReference type="Pfam" id="PF03717"/>
    </source>
</evidence>
<dbReference type="SUPFAM" id="SSF54184">
    <property type="entry name" value="Penicillin-binding protein 2x (pbp-2x), c-terminal domain"/>
    <property type="match status" value="1"/>
</dbReference>